<dbReference type="GO" id="GO:0003856">
    <property type="term" value="F:3-dehydroquinate synthase activity"/>
    <property type="evidence" value="ECO:0007669"/>
    <property type="project" value="TreeGrafter"/>
</dbReference>
<dbReference type="GO" id="GO:0009073">
    <property type="term" value="P:aromatic amino acid family biosynthetic process"/>
    <property type="evidence" value="ECO:0007669"/>
    <property type="project" value="UniProtKB-KW"/>
</dbReference>
<sequence length="376" mass="42525">MNKSLFKIEDHTFSLPKNFSSIDMFTVRSLHQNYTVEWNENNDVLQAINKILTENNRNTLLIDKNLYKIYEQNIQIPHEKIFQIDAVETNKTIHTVLKVIEFLEKQEFSKSETLVVVGGGITQDIGAFVGACYKRGINWIFFPTTLLAMCDSCIGGKTGINHNEAKNQLGLFSAPSKIIINPNFLKTLTSQELYSGLGEILKLSITGGHATFSLYSELKIPLTNDYSVYKKLILSALHVKKEIIEEDEFEKNIRKSLNYGHTLGHALEILSDYKIPHGQAVAAGIVIANKLACNRKMLDLALYKEIKKSSVSLVEISQIRHLPLLHLESLLKKDKKTMGQSLTLVLIRDIGITTFIQIPLTKDLLDEIAHIIKEEF</sequence>
<evidence type="ECO:0000313" key="12">
    <source>
        <dbReference type="Proteomes" id="UP000240042"/>
    </source>
</evidence>
<dbReference type="InterPro" id="IPR030960">
    <property type="entry name" value="DHQS/DOIS_N"/>
</dbReference>
<evidence type="ECO:0000256" key="6">
    <source>
        <dbReference type="ARBA" id="ARBA00023141"/>
    </source>
</evidence>
<evidence type="ECO:0000256" key="3">
    <source>
        <dbReference type="ARBA" id="ARBA00022605"/>
    </source>
</evidence>
<evidence type="ECO:0000256" key="2">
    <source>
        <dbReference type="ARBA" id="ARBA00001941"/>
    </source>
</evidence>
<gene>
    <name evidence="11" type="ORF">SAMN02745150_01075</name>
</gene>
<evidence type="ECO:0000256" key="1">
    <source>
        <dbReference type="ARBA" id="ARBA00001911"/>
    </source>
</evidence>
<keyword evidence="6" id="KW-0057">Aromatic amino acid biosynthesis</keyword>
<dbReference type="CDD" id="cd08195">
    <property type="entry name" value="DHQS"/>
    <property type="match status" value="1"/>
</dbReference>
<evidence type="ECO:0000256" key="5">
    <source>
        <dbReference type="ARBA" id="ARBA00023027"/>
    </source>
</evidence>
<proteinExistence type="predicted"/>
<dbReference type="OrthoDB" id="9806583at2"/>
<dbReference type="InterPro" id="IPR030963">
    <property type="entry name" value="DHQ_synth_fam"/>
</dbReference>
<keyword evidence="8" id="KW-0170">Cobalt</keyword>
<reference evidence="12" key="1">
    <citation type="submission" date="2016-10" db="EMBL/GenBank/DDBJ databases">
        <authorList>
            <person name="Varghese N."/>
            <person name="Submissions S."/>
        </authorList>
    </citation>
    <scope>NUCLEOTIDE SEQUENCE [LARGE SCALE GENOMIC DNA]</scope>
    <source>
        <strain evidence="12">ATCC 43811</strain>
    </source>
</reference>
<organism evidence="11 12">
    <name type="scientific">Brevinema andersonii</name>
    <dbReference type="NCBI Taxonomy" id="34097"/>
    <lineage>
        <taxon>Bacteria</taxon>
        <taxon>Pseudomonadati</taxon>
        <taxon>Spirochaetota</taxon>
        <taxon>Spirochaetia</taxon>
        <taxon>Brevinematales</taxon>
        <taxon>Brevinemataceae</taxon>
        <taxon>Brevinema</taxon>
    </lineage>
</organism>
<keyword evidence="12" id="KW-1185">Reference proteome</keyword>
<keyword evidence="4" id="KW-0479">Metal-binding</keyword>
<dbReference type="GO" id="GO:0008652">
    <property type="term" value="P:amino acid biosynthetic process"/>
    <property type="evidence" value="ECO:0007669"/>
    <property type="project" value="UniProtKB-KW"/>
</dbReference>
<dbReference type="PIRSF" id="PIRSF001455">
    <property type="entry name" value="DHQ_synth"/>
    <property type="match status" value="1"/>
</dbReference>
<keyword evidence="3" id="KW-0028">Amino-acid biosynthesis</keyword>
<evidence type="ECO:0000259" key="10">
    <source>
        <dbReference type="Pfam" id="PF24621"/>
    </source>
</evidence>
<feature type="domain" description="3-dehydroquinate synthase C-terminal" evidence="10">
    <location>
        <begin position="196"/>
        <end position="336"/>
    </location>
</feature>
<dbReference type="PANTHER" id="PTHR43622">
    <property type="entry name" value="3-DEHYDROQUINATE SYNTHASE"/>
    <property type="match status" value="1"/>
</dbReference>
<evidence type="ECO:0000256" key="4">
    <source>
        <dbReference type="ARBA" id="ARBA00022723"/>
    </source>
</evidence>
<dbReference type="GO" id="GO:0046872">
    <property type="term" value="F:metal ion binding"/>
    <property type="evidence" value="ECO:0007669"/>
    <property type="project" value="UniProtKB-KW"/>
</dbReference>
<keyword evidence="7" id="KW-0456">Lyase</keyword>
<name>A0A1I1EDV2_BREAD</name>
<dbReference type="RefSeq" id="WP_092319394.1">
    <property type="nucleotide sequence ID" value="NZ_FOKY01000011.1"/>
</dbReference>
<dbReference type="Pfam" id="PF01761">
    <property type="entry name" value="DHQ_synthase"/>
    <property type="match status" value="1"/>
</dbReference>
<evidence type="ECO:0000256" key="8">
    <source>
        <dbReference type="ARBA" id="ARBA00023285"/>
    </source>
</evidence>
<dbReference type="SUPFAM" id="SSF56796">
    <property type="entry name" value="Dehydroquinate synthase-like"/>
    <property type="match status" value="1"/>
</dbReference>
<evidence type="ECO:0000259" key="9">
    <source>
        <dbReference type="Pfam" id="PF01761"/>
    </source>
</evidence>
<dbReference type="AlphaFoldDB" id="A0A1I1EDV2"/>
<dbReference type="Gene3D" id="1.20.1090.10">
    <property type="entry name" value="Dehydroquinate synthase-like - alpha domain"/>
    <property type="match status" value="1"/>
</dbReference>
<evidence type="ECO:0000256" key="7">
    <source>
        <dbReference type="ARBA" id="ARBA00023239"/>
    </source>
</evidence>
<protein>
    <submittedName>
        <fullName evidence="11">3-dehydroquinate synthase</fullName>
    </submittedName>
</protein>
<feature type="domain" description="3-dehydroquinate synthase N-terminal" evidence="9">
    <location>
        <begin position="83"/>
        <end position="193"/>
    </location>
</feature>
<dbReference type="Proteomes" id="UP000240042">
    <property type="component" value="Unassembled WGS sequence"/>
</dbReference>
<dbReference type="Pfam" id="PF24621">
    <property type="entry name" value="DHQS_C"/>
    <property type="match status" value="1"/>
</dbReference>
<dbReference type="Gene3D" id="3.40.50.1970">
    <property type="match status" value="1"/>
</dbReference>
<evidence type="ECO:0000313" key="11">
    <source>
        <dbReference type="EMBL" id="SFB85295.1"/>
    </source>
</evidence>
<dbReference type="InterPro" id="IPR050071">
    <property type="entry name" value="Dehydroquinate_synthase"/>
</dbReference>
<dbReference type="InterPro" id="IPR056179">
    <property type="entry name" value="DHQS_C"/>
</dbReference>
<dbReference type="EMBL" id="FOKY01000011">
    <property type="protein sequence ID" value="SFB85295.1"/>
    <property type="molecule type" value="Genomic_DNA"/>
</dbReference>
<keyword evidence="5" id="KW-0520">NAD</keyword>
<comment type="cofactor">
    <cofactor evidence="1">
        <name>NAD(+)</name>
        <dbReference type="ChEBI" id="CHEBI:57540"/>
    </cofactor>
</comment>
<dbReference type="PANTHER" id="PTHR43622:SF7">
    <property type="entry name" value="3-DEHYDROQUINATE SYNTHASE, CHLOROPLASTIC"/>
    <property type="match status" value="1"/>
</dbReference>
<accession>A0A1I1EDV2</accession>
<comment type="cofactor">
    <cofactor evidence="2">
        <name>Co(2+)</name>
        <dbReference type="ChEBI" id="CHEBI:48828"/>
    </cofactor>
</comment>
<dbReference type="STRING" id="34097.SAMN02745150_01075"/>